<dbReference type="AlphaFoldDB" id="N1PF60"/>
<organism evidence="6 7">
    <name type="scientific">Dothistroma septosporum (strain NZE10 / CBS 128990)</name>
    <name type="common">Red band needle blight fungus</name>
    <name type="synonym">Mycosphaerella pini</name>
    <dbReference type="NCBI Taxonomy" id="675120"/>
    <lineage>
        <taxon>Eukaryota</taxon>
        <taxon>Fungi</taxon>
        <taxon>Dikarya</taxon>
        <taxon>Ascomycota</taxon>
        <taxon>Pezizomycotina</taxon>
        <taxon>Dothideomycetes</taxon>
        <taxon>Dothideomycetidae</taxon>
        <taxon>Mycosphaerellales</taxon>
        <taxon>Mycosphaerellaceae</taxon>
        <taxon>Dothistroma</taxon>
    </lineage>
</organism>
<evidence type="ECO:0000256" key="4">
    <source>
        <dbReference type="SAM" id="SignalP"/>
    </source>
</evidence>
<dbReference type="GO" id="GO:0008061">
    <property type="term" value="F:chitin binding"/>
    <property type="evidence" value="ECO:0007669"/>
    <property type="project" value="UniProtKB-UniRule"/>
</dbReference>
<dbReference type="SUPFAM" id="SSF57016">
    <property type="entry name" value="Plant lectins/antimicrobial peptides"/>
    <property type="match status" value="1"/>
</dbReference>
<keyword evidence="2" id="KW-1015">Disulfide bond</keyword>
<feature type="domain" description="Chitin-binding type-1" evidence="5">
    <location>
        <begin position="45"/>
        <end position="86"/>
    </location>
</feature>
<dbReference type="STRING" id="675120.N1PF60"/>
<keyword evidence="1 2" id="KW-0147">Chitin-binding</keyword>
<evidence type="ECO:0000259" key="5">
    <source>
        <dbReference type="PROSITE" id="PS50941"/>
    </source>
</evidence>
<dbReference type="Pfam" id="PF00187">
    <property type="entry name" value="Chitin_bind_1"/>
    <property type="match status" value="1"/>
</dbReference>
<name>N1PF60_DOTSN</name>
<dbReference type="InterPro" id="IPR036861">
    <property type="entry name" value="Endochitinase-like_sf"/>
</dbReference>
<evidence type="ECO:0000313" key="7">
    <source>
        <dbReference type="Proteomes" id="UP000016933"/>
    </source>
</evidence>
<dbReference type="OMA" id="HNGANSC"/>
<dbReference type="InterPro" id="IPR023346">
    <property type="entry name" value="Lysozyme-like_dom_sf"/>
</dbReference>
<feature type="compositionally biased region" description="Low complexity" evidence="3">
    <location>
        <begin position="197"/>
        <end position="225"/>
    </location>
</feature>
<gene>
    <name evidence="6" type="ORF">DOTSEDRAFT_74311</name>
</gene>
<dbReference type="Gene3D" id="1.10.530.10">
    <property type="match status" value="1"/>
</dbReference>
<feature type="disulfide bond" evidence="2">
    <location>
        <begin position="56"/>
        <end position="68"/>
    </location>
</feature>
<feature type="signal peptide" evidence="4">
    <location>
        <begin position="1"/>
        <end position="15"/>
    </location>
</feature>
<dbReference type="InterPro" id="IPR001002">
    <property type="entry name" value="Chitin-bd_1"/>
</dbReference>
<dbReference type="EMBL" id="KB446543">
    <property type="protein sequence ID" value="EME40724.1"/>
    <property type="molecule type" value="Genomic_DNA"/>
</dbReference>
<evidence type="ECO:0000256" key="2">
    <source>
        <dbReference type="PROSITE-ProRule" id="PRU00261"/>
    </source>
</evidence>
<keyword evidence="4" id="KW-0732">Signal</keyword>
<dbReference type="InterPro" id="IPR018371">
    <property type="entry name" value="Chitin-binding_1_CS"/>
</dbReference>
<dbReference type="eggNOG" id="ENOG502QTS6">
    <property type="taxonomic scope" value="Eukaryota"/>
</dbReference>
<evidence type="ECO:0000313" key="6">
    <source>
        <dbReference type="EMBL" id="EME40724.1"/>
    </source>
</evidence>
<feature type="chain" id="PRO_5012949198" evidence="4">
    <location>
        <begin position="16"/>
        <end position="442"/>
    </location>
</feature>
<dbReference type="Gene3D" id="3.30.60.10">
    <property type="entry name" value="Endochitinase-like"/>
    <property type="match status" value="1"/>
</dbReference>
<evidence type="ECO:0000256" key="1">
    <source>
        <dbReference type="ARBA" id="ARBA00022669"/>
    </source>
</evidence>
<reference evidence="7" key="1">
    <citation type="journal article" date="2012" name="PLoS Genet.">
        <title>The genomes of the fungal plant pathogens Cladosporium fulvum and Dothistroma septosporum reveal adaptation to different hosts and lifestyles but also signatures of common ancestry.</title>
        <authorList>
            <person name="de Wit P.J.G.M."/>
            <person name="van der Burgt A."/>
            <person name="Oekmen B."/>
            <person name="Stergiopoulos I."/>
            <person name="Abd-Elsalam K.A."/>
            <person name="Aerts A.L."/>
            <person name="Bahkali A.H."/>
            <person name="Beenen H.G."/>
            <person name="Chettri P."/>
            <person name="Cox M.P."/>
            <person name="Datema E."/>
            <person name="de Vries R.P."/>
            <person name="Dhillon B."/>
            <person name="Ganley A.R."/>
            <person name="Griffiths S.A."/>
            <person name="Guo Y."/>
            <person name="Hamelin R.C."/>
            <person name="Henrissat B."/>
            <person name="Kabir M.S."/>
            <person name="Jashni M.K."/>
            <person name="Kema G."/>
            <person name="Klaubauf S."/>
            <person name="Lapidus A."/>
            <person name="Levasseur A."/>
            <person name="Lindquist E."/>
            <person name="Mehrabi R."/>
            <person name="Ohm R.A."/>
            <person name="Owen T.J."/>
            <person name="Salamov A."/>
            <person name="Schwelm A."/>
            <person name="Schijlen E."/>
            <person name="Sun H."/>
            <person name="van den Burg H.A."/>
            <person name="van Ham R.C.H.J."/>
            <person name="Zhang S."/>
            <person name="Goodwin S.B."/>
            <person name="Grigoriev I.V."/>
            <person name="Collemare J."/>
            <person name="Bradshaw R.E."/>
        </authorList>
    </citation>
    <scope>NUCLEOTIDE SEQUENCE [LARGE SCALE GENOMIC DNA]</scope>
    <source>
        <strain evidence="7">NZE10 / CBS 128990</strain>
    </source>
</reference>
<dbReference type="Proteomes" id="UP000016933">
    <property type="component" value="Unassembled WGS sequence"/>
</dbReference>
<reference evidence="6 7" key="2">
    <citation type="journal article" date="2012" name="PLoS Pathog.">
        <title>Diverse lifestyles and strategies of plant pathogenesis encoded in the genomes of eighteen Dothideomycetes fungi.</title>
        <authorList>
            <person name="Ohm R.A."/>
            <person name="Feau N."/>
            <person name="Henrissat B."/>
            <person name="Schoch C.L."/>
            <person name="Horwitz B.A."/>
            <person name="Barry K.W."/>
            <person name="Condon B.J."/>
            <person name="Copeland A.C."/>
            <person name="Dhillon B."/>
            <person name="Glaser F."/>
            <person name="Hesse C.N."/>
            <person name="Kosti I."/>
            <person name="LaButti K."/>
            <person name="Lindquist E.A."/>
            <person name="Lucas S."/>
            <person name="Salamov A.A."/>
            <person name="Bradshaw R.E."/>
            <person name="Ciuffetti L."/>
            <person name="Hamelin R.C."/>
            <person name="Kema G.H.J."/>
            <person name="Lawrence C."/>
            <person name="Scott J.A."/>
            <person name="Spatafora J.W."/>
            <person name="Turgeon B.G."/>
            <person name="de Wit P.J.G.M."/>
            <person name="Zhong S."/>
            <person name="Goodwin S.B."/>
            <person name="Grigoriev I.V."/>
        </authorList>
    </citation>
    <scope>NUCLEOTIDE SEQUENCE [LARGE SCALE GENOMIC DNA]</scope>
    <source>
        <strain evidence="7">NZE10 / CBS 128990</strain>
    </source>
</reference>
<keyword evidence="7" id="KW-1185">Reference proteome</keyword>
<dbReference type="SUPFAM" id="SSF53955">
    <property type="entry name" value="Lysozyme-like"/>
    <property type="match status" value="1"/>
</dbReference>
<accession>N1PF60</accession>
<evidence type="ECO:0000256" key="3">
    <source>
        <dbReference type="SAM" id="MobiDB-lite"/>
    </source>
</evidence>
<feature type="disulfide bond" evidence="2">
    <location>
        <begin position="61"/>
        <end position="75"/>
    </location>
</feature>
<sequence>MHAIAILSLAVLATAVPHRHSHQHLHAKKNLEVALAGRDNIDWNLGTCGGSTGFTCGTGFCCSKWGYCGTDSDYCGAGCQFGACNGEKGDKGEAAPANNTATTISLGKVFPVAYTLSPAMSSIAWPAEAPATTLTAKVSAVADKGHSSQTYGAAPPAYSSPVESPASSVATPAYTAPSSSSEAAPVAISSTTPPVYSATTTKSHSAPAPTSPSVPAYSSPSSSSSGGDAGLGNVYSMYTGNGEQSVGWPAESLWMSFDDAWKGNLDIMAKSCTQWGVDNNSDQENADLKSAIQSVAQSSGVDERFILAIVMQESNGCVRAPTTSYSVSNPGLMQSFEGTATCNPGSSTAPQGQTPCPSSSITNMIEQGTNGSKAGDMSLVYALQQAGCDDISKYYKAARIYNSGSIASGGDLGSGVATHCYASDVANRLTGWTTATCGCNLD</sequence>
<dbReference type="PROSITE" id="PS00026">
    <property type="entry name" value="CHIT_BIND_I_1"/>
    <property type="match status" value="1"/>
</dbReference>
<dbReference type="PROSITE" id="PS50941">
    <property type="entry name" value="CHIT_BIND_I_2"/>
    <property type="match status" value="1"/>
</dbReference>
<comment type="caution">
    <text evidence="2">Lacks conserved residue(s) required for the propagation of feature annotation.</text>
</comment>
<protein>
    <submittedName>
        <fullName evidence="6">Carbohydrate-binding module family 18 protein</fullName>
    </submittedName>
</protein>
<dbReference type="HOGENOM" id="CLU_619668_0_0_1"/>
<proteinExistence type="predicted"/>
<feature type="compositionally biased region" description="Low complexity" evidence="3">
    <location>
        <begin position="153"/>
        <end position="190"/>
    </location>
</feature>
<dbReference type="OrthoDB" id="1193027at2759"/>
<dbReference type="SMART" id="SM00270">
    <property type="entry name" value="ChtBD1"/>
    <property type="match status" value="1"/>
</dbReference>
<dbReference type="CDD" id="cd11618">
    <property type="entry name" value="ChtBD1_1"/>
    <property type="match status" value="1"/>
</dbReference>
<feature type="region of interest" description="Disordered" evidence="3">
    <location>
        <begin position="150"/>
        <end position="225"/>
    </location>
</feature>